<dbReference type="AlphaFoldDB" id="A0A4R7B0R3"/>
<sequence length="259" mass="29383">MPATADHPLGHFLRAVRERLQPQDVGLAAGLRRRTPGLRREEAAGLCGISPTWYTWIEQGRAQALSAPTLVAIADGLRLSRAERHYLFQLAARADPRPDAPDADPHELAPLLAAMQCPAYLLDRHWDIVQSNDAARRLFAGWLDQPAAQGHNLLRFVFLDERAPRWIVDWPERARRLVAEFRADSAAQRHDPVHWMLVEELNKGSGEFRRLWAAQEVLDREGGLRRFHGTDGERSYRQFTLQVAKHPQLKLVTLVEQAG</sequence>
<reference evidence="2 3" key="1">
    <citation type="submission" date="2019-03" db="EMBL/GenBank/DDBJ databases">
        <title>Genomic Encyclopedia of Type Strains, Phase III (KMG-III): the genomes of soil and plant-associated and newly described type strains.</title>
        <authorList>
            <person name="Whitman W."/>
        </authorList>
    </citation>
    <scope>NUCLEOTIDE SEQUENCE [LARGE SCALE GENOMIC DNA]</scope>
    <source>
        <strain evidence="2 3">CECT 8976</strain>
    </source>
</reference>
<dbReference type="SUPFAM" id="SSF47413">
    <property type="entry name" value="lambda repressor-like DNA-binding domains"/>
    <property type="match status" value="1"/>
</dbReference>
<dbReference type="RefSeq" id="WP_133682213.1">
    <property type="nucleotide sequence ID" value="NZ_SNZP01000011.1"/>
</dbReference>
<keyword evidence="3" id="KW-1185">Reference proteome</keyword>
<organism evidence="2 3">
    <name type="scientific">Paludibacterium purpuratum</name>
    <dbReference type="NCBI Taxonomy" id="1144873"/>
    <lineage>
        <taxon>Bacteria</taxon>
        <taxon>Pseudomonadati</taxon>
        <taxon>Pseudomonadota</taxon>
        <taxon>Betaproteobacteria</taxon>
        <taxon>Neisseriales</taxon>
        <taxon>Chromobacteriaceae</taxon>
        <taxon>Paludibacterium</taxon>
    </lineage>
</organism>
<dbReference type="GO" id="GO:0003677">
    <property type="term" value="F:DNA binding"/>
    <property type="evidence" value="ECO:0007669"/>
    <property type="project" value="InterPro"/>
</dbReference>
<dbReference type="CDD" id="cd00093">
    <property type="entry name" value="HTH_XRE"/>
    <property type="match status" value="1"/>
</dbReference>
<dbReference type="InterPro" id="IPR001387">
    <property type="entry name" value="Cro/C1-type_HTH"/>
</dbReference>
<dbReference type="Gene3D" id="1.10.260.40">
    <property type="entry name" value="lambda repressor-like DNA-binding domains"/>
    <property type="match status" value="1"/>
</dbReference>
<dbReference type="SMART" id="SM00530">
    <property type="entry name" value="HTH_XRE"/>
    <property type="match status" value="1"/>
</dbReference>
<evidence type="ECO:0000259" key="1">
    <source>
        <dbReference type="SMART" id="SM00530"/>
    </source>
</evidence>
<dbReference type="Gene3D" id="3.30.450.180">
    <property type="match status" value="1"/>
</dbReference>
<dbReference type="OrthoDB" id="5346389at2"/>
<dbReference type="InterPro" id="IPR041413">
    <property type="entry name" value="MLTR_LBD"/>
</dbReference>
<evidence type="ECO:0000313" key="3">
    <source>
        <dbReference type="Proteomes" id="UP000295611"/>
    </source>
</evidence>
<dbReference type="EMBL" id="SNZP01000011">
    <property type="protein sequence ID" value="TDR76502.1"/>
    <property type="molecule type" value="Genomic_DNA"/>
</dbReference>
<accession>A0A4R7B0R3</accession>
<proteinExistence type="predicted"/>
<dbReference type="InterPro" id="IPR010982">
    <property type="entry name" value="Lambda_DNA-bd_dom_sf"/>
</dbReference>
<dbReference type="PANTHER" id="PTHR35010:SF2">
    <property type="entry name" value="BLL4672 PROTEIN"/>
    <property type="match status" value="1"/>
</dbReference>
<evidence type="ECO:0000313" key="2">
    <source>
        <dbReference type="EMBL" id="TDR76502.1"/>
    </source>
</evidence>
<dbReference type="Pfam" id="PF17765">
    <property type="entry name" value="MLTR_LBD"/>
    <property type="match status" value="1"/>
</dbReference>
<dbReference type="Proteomes" id="UP000295611">
    <property type="component" value="Unassembled WGS sequence"/>
</dbReference>
<gene>
    <name evidence="2" type="ORF">DFP86_11185</name>
</gene>
<dbReference type="Pfam" id="PF13560">
    <property type="entry name" value="HTH_31"/>
    <property type="match status" value="1"/>
</dbReference>
<feature type="domain" description="HTH cro/C1-type" evidence="1">
    <location>
        <begin position="12"/>
        <end position="84"/>
    </location>
</feature>
<protein>
    <submittedName>
        <fullName evidence="2">Xre family transcriptional regulator</fullName>
    </submittedName>
</protein>
<dbReference type="PANTHER" id="PTHR35010">
    <property type="entry name" value="BLL4672 PROTEIN-RELATED"/>
    <property type="match status" value="1"/>
</dbReference>
<name>A0A4R7B0R3_9NEIS</name>
<comment type="caution">
    <text evidence="2">The sequence shown here is derived from an EMBL/GenBank/DDBJ whole genome shotgun (WGS) entry which is preliminary data.</text>
</comment>